<protein>
    <submittedName>
        <fullName evidence="1">Uncharacterized protein</fullName>
    </submittedName>
</protein>
<keyword evidence="2" id="KW-1185">Reference proteome</keyword>
<gene>
    <name evidence="1" type="ORF">GCM10011584_34410</name>
</gene>
<dbReference type="RefSeq" id="WP_188785352.1">
    <property type="nucleotide sequence ID" value="NZ_BMNI01000016.1"/>
</dbReference>
<sequence>MSAETTVAPQPGSGWFVVVERSTLGTAEPLPPYVVGPYATEVEAQEEVESDSGIAFCLLTIDAKEERYNADDCYATDVPPRWCSWIIPA</sequence>
<evidence type="ECO:0000313" key="1">
    <source>
        <dbReference type="EMBL" id="GGO94115.1"/>
    </source>
</evidence>
<organism evidence="1 2">
    <name type="scientific">Nocardioides phosphati</name>
    <dbReference type="NCBI Taxonomy" id="1867775"/>
    <lineage>
        <taxon>Bacteria</taxon>
        <taxon>Bacillati</taxon>
        <taxon>Actinomycetota</taxon>
        <taxon>Actinomycetes</taxon>
        <taxon>Propionibacteriales</taxon>
        <taxon>Nocardioidaceae</taxon>
        <taxon>Nocardioides</taxon>
    </lineage>
</organism>
<accession>A0ABQ2NDT0</accession>
<comment type="caution">
    <text evidence="1">The sequence shown here is derived from an EMBL/GenBank/DDBJ whole genome shotgun (WGS) entry which is preliminary data.</text>
</comment>
<evidence type="ECO:0000313" key="2">
    <source>
        <dbReference type="Proteomes" id="UP000655410"/>
    </source>
</evidence>
<proteinExistence type="predicted"/>
<reference evidence="2" key="1">
    <citation type="journal article" date="2019" name="Int. J. Syst. Evol. Microbiol.">
        <title>The Global Catalogue of Microorganisms (GCM) 10K type strain sequencing project: providing services to taxonomists for standard genome sequencing and annotation.</title>
        <authorList>
            <consortium name="The Broad Institute Genomics Platform"/>
            <consortium name="The Broad Institute Genome Sequencing Center for Infectious Disease"/>
            <person name="Wu L."/>
            <person name="Ma J."/>
        </authorList>
    </citation>
    <scope>NUCLEOTIDE SEQUENCE [LARGE SCALE GENOMIC DNA]</scope>
    <source>
        <strain evidence="2">CGMCC 4.7371</strain>
    </source>
</reference>
<dbReference type="EMBL" id="BMNI01000016">
    <property type="protein sequence ID" value="GGO94115.1"/>
    <property type="molecule type" value="Genomic_DNA"/>
</dbReference>
<dbReference type="Proteomes" id="UP000655410">
    <property type="component" value="Unassembled WGS sequence"/>
</dbReference>
<name>A0ABQ2NDT0_9ACTN</name>